<name>A0A3D8LE39_9BACT</name>
<proteinExistence type="inferred from homology"/>
<dbReference type="RefSeq" id="WP_115565139.1">
    <property type="nucleotide sequence ID" value="NZ_QRGR01000008.1"/>
</dbReference>
<sequence length="267" mass="29273">MENKQKYALVTGATMGIGYELARLFAQDQYNLVIVARSQQELSTAAAEFKQHGIDVVPIAKDLSEQKGPFEVYDEIKAKGIQIDVLVNNAAQGEYGKFIDTDLNHELEIVDLNIKGYLVLTKFFLKEMVARNEGKILMVTSIAGEMPGPWQAVYHGTKAFVTTFTEAIQNEVKDTNVTITKLLPGPTDTGFFEKADMKESKIVQEGKLADPATVAKDGYEALMAGDSQVISGMKNKATVAASKVMPDKTVAETMNKQAKPVDEKSKK</sequence>
<keyword evidence="2" id="KW-0560">Oxidoreductase</keyword>
<dbReference type="SUPFAM" id="SSF51735">
    <property type="entry name" value="NAD(P)-binding Rossmann-fold domains"/>
    <property type="match status" value="1"/>
</dbReference>
<dbReference type="PIRSF" id="PIRSF000126">
    <property type="entry name" value="11-beta-HSD1"/>
    <property type="match status" value="1"/>
</dbReference>
<evidence type="ECO:0000313" key="4">
    <source>
        <dbReference type="EMBL" id="RDV15544.1"/>
    </source>
</evidence>
<dbReference type="CDD" id="cd05233">
    <property type="entry name" value="SDR_c"/>
    <property type="match status" value="1"/>
</dbReference>
<dbReference type="PANTHER" id="PTHR42901">
    <property type="entry name" value="ALCOHOL DEHYDROGENASE"/>
    <property type="match status" value="1"/>
</dbReference>
<dbReference type="PRINTS" id="PR00080">
    <property type="entry name" value="SDRFAMILY"/>
</dbReference>
<comment type="similarity">
    <text evidence="1 3">Belongs to the short-chain dehydrogenases/reductases (SDR) family.</text>
</comment>
<dbReference type="OrthoDB" id="9808814at2"/>
<evidence type="ECO:0000313" key="5">
    <source>
        <dbReference type="Proteomes" id="UP000256708"/>
    </source>
</evidence>
<accession>A0A3D8LE39</accession>
<evidence type="ECO:0000256" key="3">
    <source>
        <dbReference type="RuleBase" id="RU000363"/>
    </source>
</evidence>
<comment type="caution">
    <text evidence="4">The sequence shown here is derived from an EMBL/GenBank/DDBJ whole genome shotgun (WGS) entry which is preliminary data.</text>
</comment>
<dbReference type="GO" id="GO:0016491">
    <property type="term" value="F:oxidoreductase activity"/>
    <property type="evidence" value="ECO:0007669"/>
    <property type="project" value="UniProtKB-KW"/>
</dbReference>
<gene>
    <name evidence="4" type="ORF">DXT99_08630</name>
</gene>
<dbReference type="EMBL" id="QRGR01000008">
    <property type="protein sequence ID" value="RDV15544.1"/>
    <property type="molecule type" value="Genomic_DNA"/>
</dbReference>
<dbReference type="PANTHER" id="PTHR42901:SF1">
    <property type="entry name" value="ALCOHOL DEHYDROGENASE"/>
    <property type="match status" value="1"/>
</dbReference>
<evidence type="ECO:0000256" key="1">
    <source>
        <dbReference type="ARBA" id="ARBA00006484"/>
    </source>
</evidence>
<dbReference type="Pfam" id="PF00106">
    <property type="entry name" value="adh_short"/>
    <property type="match status" value="1"/>
</dbReference>
<evidence type="ECO:0000256" key="2">
    <source>
        <dbReference type="ARBA" id="ARBA00023002"/>
    </source>
</evidence>
<dbReference type="Proteomes" id="UP000256708">
    <property type="component" value="Unassembled WGS sequence"/>
</dbReference>
<dbReference type="InterPro" id="IPR002347">
    <property type="entry name" value="SDR_fam"/>
</dbReference>
<dbReference type="Gene3D" id="3.40.50.720">
    <property type="entry name" value="NAD(P)-binding Rossmann-like Domain"/>
    <property type="match status" value="1"/>
</dbReference>
<protein>
    <submittedName>
        <fullName evidence="4">SDR family NAD(P)-dependent oxidoreductase</fullName>
    </submittedName>
</protein>
<dbReference type="AlphaFoldDB" id="A0A3D8LE39"/>
<dbReference type="PRINTS" id="PR00081">
    <property type="entry name" value="GDHRDH"/>
</dbReference>
<organism evidence="4 5">
    <name type="scientific">Pontibacter diazotrophicus</name>
    <dbReference type="NCBI Taxonomy" id="1400979"/>
    <lineage>
        <taxon>Bacteria</taxon>
        <taxon>Pseudomonadati</taxon>
        <taxon>Bacteroidota</taxon>
        <taxon>Cytophagia</taxon>
        <taxon>Cytophagales</taxon>
        <taxon>Hymenobacteraceae</taxon>
        <taxon>Pontibacter</taxon>
    </lineage>
</organism>
<reference evidence="5" key="1">
    <citation type="submission" date="2018-08" db="EMBL/GenBank/DDBJ databases">
        <authorList>
            <person name="Liu Z.-W."/>
            <person name="Du Z.-J."/>
        </authorList>
    </citation>
    <scope>NUCLEOTIDE SEQUENCE [LARGE SCALE GENOMIC DNA]</scope>
    <source>
        <strain evidence="5">H4X</strain>
    </source>
</reference>
<dbReference type="InterPro" id="IPR036291">
    <property type="entry name" value="NAD(P)-bd_dom_sf"/>
</dbReference>
<keyword evidence="5" id="KW-1185">Reference proteome</keyword>